<evidence type="ECO:0000313" key="1">
    <source>
        <dbReference type="EMBL" id="MBD8524325.1"/>
    </source>
</evidence>
<dbReference type="AlphaFoldDB" id="A0AAW3ZDC7"/>
<reference evidence="1 2" key="1">
    <citation type="submission" date="2020-09" db="EMBL/GenBank/DDBJ databases">
        <title>Pseudoxanthomonas sp. CAU 1598 isolated from sand of Yaerae Beach.</title>
        <authorList>
            <person name="Kim W."/>
        </authorList>
    </citation>
    <scope>NUCLEOTIDE SEQUENCE [LARGE SCALE GENOMIC DNA]</scope>
    <source>
        <strain evidence="1 2">CAU 1598</strain>
    </source>
</reference>
<proteinExistence type="predicted"/>
<evidence type="ECO:0000313" key="2">
    <source>
        <dbReference type="Proteomes" id="UP000613768"/>
    </source>
</evidence>
<dbReference type="EMBL" id="JACYTR010000002">
    <property type="protein sequence ID" value="MBD8524325.1"/>
    <property type="molecule type" value="Genomic_DNA"/>
</dbReference>
<organism evidence="1 2">
    <name type="scientific">Pseudomarimonas arenosa</name>
    <dbReference type="NCBI Taxonomy" id="2774145"/>
    <lineage>
        <taxon>Bacteria</taxon>
        <taxon>Pseudomonadati</taxon>
        <taxon>Pseudomonadota</taxon>
        <taxon>Gammaproteobacteria</taxon>
        <taxon>Lysobacterales</taxon>
        <taxon>Lysobacteraceae</taxon>
        <taxon>Pseudomarimonas</taxon>
    </lineage>
</organism>
<name>A0AAW3ZDC7_9GAMM</name>
<gene>
    <name evidence="1" type="ORF">IFO71_01085</name>
</gene>
<dbReference type="Proteomes" id="UP000613768">
    <property type="component" value="Unassembled WGS sequence"/>
</dbReference>
<protein>
    <recommendedName>
        <fullName evidence="3">Molecular chaperone</fullName>
    </recommendedName>
</protein>
<evidence type="ECO:0008006" key="3">
    <source>
        <dbReference type="Google" id="ProtNLM"/>
    </source>
</evidence>
<comment type="caution">
    <text evidence="1">The sequence shown here is derived from an EMBL/GenBank/DDBJ whole genome shotgun (WGS) entry which is preliminary data.</text>
</comment>
<sequence>MSDAYRRLCEGLPPRHAPDQSSFPTDPRRVKAWVEALPRANQAATYKQLDDALDSLCEVHLDGAARLGVLESLRLPLLEAITALELQCQGGGIPLSAAKARAFEQLYSFESALARCYRLAAIEYCAPSGSVPLLRGGSVATCLERAAYHTARCLMLSYFLYHQPVAGSWSALHAVHEFAVSCRLDEKSIDEAAEGRATNVKQLYLQSLLVALSNPYRFSQREQADFWKLSANLVAYVGLTTSGSGDAHPVPVGSDAGPGYTAGERADEGGLWIDLGPLRQQLDQALAASDRDLIVLRFKGARPQEVPADLLRRIIGGWGRASSRRNQRLSAGHELETVLGLGSLHFHLSGMLDFDTFLGRAGVSEENEDKQRAAWARAPVDAGRIPVHRAEVIDQSLGGYHLHWGSEEGIKARVGELIGLAISSMEDGRHWLLGMLRWLRFAQDGSVDAGIELLSRYPRPVAIRSMEGGDAGRHAHRAIEYRPLKGEKEAQLYFAAPTSLVGKQARLQVLRVAEQSDIEHPVPLKVQAGDTTRLEESGDFVLLTADLGRA</sequence>
<dbReference type="RefSeq" id="WP_192027678.1">
    <property type="nucleotide sequence ID" value="NZ_JACYTR010000002.1"/>
</dbReference>
<keyword evidence="2" id="KW-1185">Reference proteome</keyword>
<accession>A0AAW3ZDC7</accession>